<dbReference type="Proteomes" id="UP001215151">
    <property type="component" value="Unassembled WGS sequence"/>
</dbReference>
<feature type="domain" description="DUF6533" evidence="3">
    <location>
        <begin position="21"/>
        <end position="62"/>
    </location>
</feature>
<feature type="region of interest" description="Disordered" evidence="1">
    <location>
        <begin position="337"/>
        <end position="377"/>
    </location>
</feature>
<reference evidence="4" key="1">
    <citation type="submission" date="2022-11" db="EMBL/GenBank/DDBJ databases">
        <title>Genome Sequence of Cubamyces cubensis.</title>
        <authorList>
            <person name="Buettner E."/>
        </authorList>
    </citation>
    <scope>NUCLEOTIDE SEQUENCE</scope>
    <source>
        <strain evidence="4">MPL-01</strain>
    </source>
</reference>
<keyword evidence="2" id="KW-0812">Transmembrane</keyword>
<dbReference type="AlphaFoldDB" id="A0AAD7U3C4"/>
<protein>
    <recommendedName>
        <fullName evidence="3">DUF6533 domain-containing protein</fullName>
    </recommendedName>
</protein>
<evidence type="ECO:0000256" key="1">
    <source>
        <dbReference type="SAM" id="MobiDB-lite"/>
    </source>
</evidence>
<evidence type="ECO:0000313" key="5">
    <source>
        <dbReference type="Proteomes" id="UP001215151"/>
    </source>
</evidence>
<keyword evidence="5" id="KW-1185">Reference proteome</keyword>
<dbReference type="Pfam" id="PF20151">
    <property type="entry name" value="DUF6533"/>
    <property type="match status" value="1"/>
</dbReference>
<evidence type="ECO:0000259" key="3">
    <source>
        <dbReference type="Pfam" id="PF20151"/>
    </source>
</evidence>
<accession>A0AAD7U3C4</accession>
<evidence type="ECO:0000256" key="2">
    <source>
        <dbReference type="SAM" id="Phobius"/>
    </source>
</evidence>
<sequence length="377" mass="41127">MHNFSDVEWANIETQSIHMDIASATLFYYEYILTIPDEVRLFWQHPRSLATVLYLLIRYASLVTNTARLVFSAPEYLYPKVRLTATGCQTLQDIVEIAQLISTAAGSAFIALRIMAVWSRNWYLGSILFVLGLINSTPLAQTLFFAFSGSVQAPPYSACSEGTESPTMALVVTLYVPLVASATNMAYELLCFVLVVSKTYRGYRVPHGSKTQPQLTYLLIRDGEGVICSLYFAAMIVMGIINLPTSISVSSLELGLSVLLLSVVDQALQSPVFPAGGSLNESFSRSLVPILTMRFLANIKRTGVQDQTGASGLRLSTVPFAGGTQTDRLLQHITGNVQFSDPESENEYSTEETVAELDNGEAAPENTSGPQSTSDVV</sequence>
<evidence type="ECO:0000313" key="4">
    <source>
        <dbReference type="EMBL" id="KAJ8496856.1"/>
    </source>
</evidence>
<feature type="transmembrane region" description="Helical" evidence="2">
    <location>
        <begin position="167"/>
        <end position="197"/>
    </location>
</feature>
<feature type="compositionally biased region" description="Acidic residues" evidence="1">
    <location>
        <begin position="342"/>
        <end position="359"/>
    </location>
</feature>
<gene>
    <name evidence="4" type="ORF">ONZ51_g878</name>
</gene>
<comment type="caution">
    <text evidence="4">The sequence shown here is derived from an EMBL/GenBank/DDBJ whole genome shotgun (WGS) entry which is preliminary data.</text>
</comment>
<dbReference type="EMBL" id="JAPEVG010000011">
    <property type="protein sequence ID" value="KAJ8496856.1"/>
    <property type="molecule type" value="Genomic_DNA"/>
</dbReference>
<organism evidence="4 5">
    <name type="scientific">Trametes cubensis</name>
    <dbReference type="NCBI Taxonomy" id="1111947"/>
    <lineage>
        <taxon>Eukaryota</taxon>
        <taxon>Fungi</taxon>
        <taxon>Dikarya</taxon>
        <taxon>Basidiomycota</taxon>
        <taxon>Agaricomycotina</taxon>
        <taxon>Agaricomycetes</taxon>
        <taxon>Polyporales</taxon>
        <taxon>Polyporaceae</taxon>
        <taxon>Trametes</taxon>
    </lineage>
</organism>
<keyword evidence="2" id="KW-0472">Membrane</keyword>
<dbReference type="InterPro" id="IPR045340">
    <property type="entry name" value="DUF6533"/>
</dbReference>
<name>A0AAD7U3C4_9APHY</name>
<feature type="transmembrane region" description="Helical" evidence="2">
    <location>
        <begin position="122"/>
        <end position="147"/>
    </location>
</feature>
<feature type="compositionally biased region" description="Polar residues" evidence="1">
    <location>
        <begin position="365"/>
        <end position="377"/>
    </location>
</feature>
<proteinExistence type="predicted"/>
<feature type="transmembrane region" description="Helical" evidence="2">
    <location>
        <begin position="218"/>
        <end position="241"/>
    </location>
</feature>
<keyword evidence="2" id="KW-1133">Transmembrane helix</keyword>